<dbReference type="Pfam" id="PF04542">
    <property type="entry name" value="Sigma70_r2"/>
    <property type="match status" value="1"/>
</dbReference>
<gene>
    <name evidence="6" type="ORF">SAMN06265222_101160</name>
</gene>
<dbReference type="InterPro" id="IPR013325">
    <property type="entry name" value="RNA_pol_sigma_r2"/>
</dbReference>
<evidence type="ECO:0000256" key="1">
    <source>
        <dbReference type="ARBA" id="ARBA00010641"/>
    </source>
</evidence>
<dbReference type="PANTHER" id="PTHR43133">
    <property type="entry name" value="RNA POLYMERASE ECF-TYPE SIGMA FACTO"/>
    <property type="match status" value="1"/>
</dbReference>
<dbReference type="SUPFAM" id="SSF88659">
    <property type="entry name" value="Sigma3 and sigma4 domains of RNA polymerase sigma factors"/>
    <property type="match status" value="1"/>
</dbReference>
<keyword evidence="7" id="KW-1185">Reference proteome</keyword>
<keyword evidence="2" id="KW-0805">Transcription regulation</keyword>
<evidence type="ECO:0000256" key="2">
    <source>
        <dbReference type="ARBA" id="ARBA00023015"/>
    </source>
</evidence>
<dbReference type="NCBIfam" id="TIGR02937">
    <property type="entry name" value="sigma70-ECF"/>
    <property type="match status" value="1"/>
</dbReference>
<reference evidence="6 7" key="1">
    <citation type="submission" date="2017-05" db="EMBL/GenBank/DDBJ databases">
        <authorList>
            <person name="Varghese N."/>
            <person name="Submissions S."/>
        </authorList>
    </citation>
    <scope>NUCLEOTIDE SEQUENCE [LARGE SCALE GENOMIC DNA]</scope>
    <source>
        <strain evidence="6 7">DSM 25457</strain>
    </source>
</reference>
<evidence type="ECO:0000259" key="5">
    <source>
        <dbReference type="Pfam" id="PF04542"/>
    </source>
</evidence>
<accession>A0ABY1PPB6</accession>
<dbReference type="Proteomes" id="UP001158067">
    <property type="component" value="Unassembled WGS sequence"/>
</dbReference>
<evidence type="ECO:0000256" key="4">
    <source>
        <dbReference type="ARBA" id="ARBA00023163"/>
    </source>
</evidence>
<dbReference type="Gene3D" id="1.10.1740.10">
    <property type="match status" value="1"/>
</dbReference>
<evidence type="ECO:0000313" key="6">
    <source>
        <dbReference type="EMBL" id="SMP38608.1"/>
    </source>
</evidence>
<comment type="caution">
    <text evidence="6">The sequence shown here is derived from an EMBL/GenBank/DDBJ whole genome shotgun (WGS) entry which is preliminary data.</text>
</comment>
<dbReference type="InterPro" id="IPR039425">
    <property type="entry name" value="RNA_pol_sigma-70-like"/>
</dbReference>
<proteinExistence type="inferred from homology"/>
<organism evidence="6 7">
    <name type="scientific">Neorhodopirellula lusitana</name>
    <dbReference type="NCBI Taxonomy" id="445327"/>
    <lineage>
        <taxon>Bacteria</taxon>
        <taxon>Pseudomonadati</taxon>
        <taxon>Planctomycetota</taxon>
        <taxon>Planctomycetia</taxon>
        <taxon>Pirellulales</taxon>
        <taxon>Pirellulaceae</taxon>
        <taxon>Neorhodopirellula</taxon>
    </lineage>
</organism>
<feature type="domain" description="RNA polymerase sigma-70 region 2" evidence="5">
    <location>
        <begin position="25"/>
        <end position="92"/>
    </location>
</feature>
<keyword evidence="3" id="KW-0731">Sigma factor</keyword>
<dbReference type="EMBL" id="FXUG01000001">
    <property type="protein sequence ID" value="SMP38608.1"/>
    <property type="molecule type" value="Genomic_DNA"/>
</dbReference>
<evidence type="ECO:0000256" key="3">
    <source>
        <dbReference type="ARBA" id="ARBA00023082"/>
    </source>
</evidence>
<sequence>MLESNPIESTIHKVVAGDRDAYRLIVREYQLMIRGYIGSQLHRADEMEDLSQEVFLTAYRNLDQYDGRGNFAAWLRGIARHQLLMHFRTTGRRKANDAKFREEVTQAIQHDLDQTFAEQTDFAVESLLRCISQLPERMKRVVRAGLDGTKAPALASELATSVGAIYNLHYRANGLLRECVKEQIQ</sequence>
<dbReference type="RefSeq" id="WP_283430422.1">
    <property type="nucleotide sequence ID" value="NZ_CAWLDM010000001.1"/>
</dbReference>
<dbReference type="SUPFAM" id="SSF88946">
    <property type="entry name" value="Sigma2 domain of RNA polymerase sigma factors"/>
    <property type="match status" value="1"/>
</dbReference>
<dbReference type="InterPro" id="IPR007627">
    <property type="entry name" value="RNA_pol_sigma70_r2"/>
</dbReference>
<name>A0ABY1PPB6_9BACT</name>
<evidence type="ECO:0000313" key="7">
    <source>
        <dbReference type="Proteomes" id="UP001158067"/>
    </source>
</evidence>
<dbReference type="InterPro" id="IPR013324">
    <property type="entry name" value="RNA_pol_sigma_r3/r4-like"/>
</dbReference>
<dbReference type="PANTHER" id="PTHR43133:SF51">
    <property type="entry name" value="RNA POLYMERASE SIGMA FACTOR"/>
    <property type="match status" value="1"/>
</dbReference>
<keyword evidence="4" id="KW-0804">Transcription</keyword>
<comment type="similarity">
    <text evidence="1">Belongs to the sigma-70 factor family. ECF subfamily.</text>
</comment>
<dbReference type="InterPro" id="IPR014284">
    <property type="entry name" value="RNA_pol_sigma-70_dom"/>
</dbReference>
<protein>
    <submittedName>
        <fullName evidence="6">RNA polymerase sigma-70 factor, ECF subfamily</fullName>
    </submittedName>
</protein>